<sequence length="144" mass="16285">MNSFSKTPGRVHRPSLEVQQVTPILSRVDDVTLTCMARMLRGMSSRYCRMVKCHVLILIKSSKANSIQQQFAHQLIREKGRMQNDFMKPVKKPPTGPQSLLGSEWKCWEVGGFWPKLAPCVTLSTPRRPEKNAHIVHQCPGSSS</sequence>
<comment type="caution">
    <text evidence="1">The sequence shown here is derived from an EMBL/GenBank/DDBJ whole genome shotgun (WGS) entry which is preliminary data.</text>
</comment>
<keyword evidence="2" id="KW-1185">Reference proteome</keyword>
<name>A0A7J5XNS0_DISMA</name>
<dbReference type="EMBL" id="JAAKFY010000022">
    <property type="protein sequence ID" value="KAF3838762.1"/>
    <property type="molecule type" value="Genomic_DNA"/>
</dbReference>
<evidence type="ECO:0000313" key="1">
    <source>
        <dbReference type="EMBL" id="KAF3838762.1"/>
    </source>
</evidence>
<organism evidence="1 2">
    <name type="scientific">Dissostichus mawsoni</name>
    <name type="common">Antarctic cod</name>
    <dbReference type="NCBI Taxonomy" id="36200"/>
    <lineage>
        <taxon>Eukaryota</taxon>
        <taxon>Metazoa</taxon>
        <taxon>Chordata</taxon>
        <taxon>Craniata</taxon>
        <taxon>Vertebrata</taxon>
        <taxon>Euteleostomi</taxon>
        <taxon>Actinopterygii</taxon>
        <taxon>Neopterygii</taxon>
        <taxon>Teleostei</taxon>
        <taxon>Neoteleostei</taxon>
        <taxon>Acanthomorphata</taxon>
        <taxon>Eupercaria</taxon>
        <taxon>Perciformes</taxon>
        <taxon>Notothenioidei</taxon>
        <taxon>Nototheniidae</taxon>
        <taxon>Dissostichus</taxon>
    </lineage>
</organism>
<gene>
    <name evidence="1" type="ORF">F7725_010530</name>
</gene>
<dbReference type="AlphaFoldDB" id="A0A7J5XNS0"/>
<evidence type="ECO:0000313" key="2">
    <source>
        <dbReference type="Proteomes" id="UP000518266"/>
    </source>
</evidence>
<protein>
    <submittedName>
        <fullName evidence="1">Uncharacterized protein</fullName>
    </submittedName>
</protein>
<proteinExistence type="predicted"/>
<accession>A0A7J5XNS0</accession>
<reference evidence="1 2" key="1">
    <citation type="submission" date="2020-03" db="EMBL/GenBank/DDBJ databases">
        <title>Dissostichus mawsoni Genome sequencing and assembly.</title>
        <authorList>
            <person name="Park H."/>
        </authorList>
    </citation>
    <scope>NUCLEOTIDE SEQUENCE [LARGE SCALE GENOMIC DNA]</scope>
    <source>
        <strain evidence="1">DM0001</strain>
        <tissue evidence="1">Muscle</tissue>
    </source>
</reference>
<dbReference type="Proteomes" id="UP000518266">
    <property type="component" value="Unassembled WGS sequence"/>
</dbReference>